<comment type="caution">
    <text evidence="9">The sequence shown here is derived from an EMBL/GenBank/DDBJ whole genome shotgun (WGS) entry which is preliminary data.</text>
</comment>
<dbReference type="InterPro" id="IPR003838">
    <property type="entry name" value="ABC3_permease_C"/>
</dbReference>
<comment type="subcellular location">
    <subcellularLocation>
        <location evidence="1">Cell membrane</location>
        <topology evidence="1">Multi-pass membrane protein</topology>
    </subcellularLocation>
</comment>
<dbReference type="Pfam" id="PF12704">
    <property type="entry name" value="MacB_PCD"/>
    <property type="match status" value="1"/>
</dbReference>
<dbReference type="InterPro" id="IPR025857">
    <property type="entry name" value="MacB_PCD"/>
</dbReference>
<dbReference type="PANTHER" id="PTHR43738:SF3">
    <property type="entry name" value="ABC TRANSPORTER PERMEASE"/>
    <property type="match status" value="1"/>
</dbReference>
<feature type="transmembrane region" description="Helical" evidence="6">
    <location>
        <begin position="18"/>
        <end position="38"/>
    </location>
</feature>
<dbReference type="RefSeq" id="WP_111422099.1">
    <property type="nucleotide sequence ID" value="NZ_NPEX01000329.1"/>
</dbReference>
<dbReference type="GO" id="GO:0005886">
    <property type="term" value="C:plasma membrane"/>
    <property type="evidence" value="ECO:0007669"/>
    <property type="project" value="UniProtKB-SubCell"/>
</dbReference>
<dbReference type="Pfam" id="PF02687">
    <property type="entry name" value="FtsX"/>
    <property type="match status" value="1"/>
</dbReference>
<evidence type="ECO:0000313" key="9">
    <source>
        <dbReference type="EMBL" id="RAI38859.1"/>
    </source>
</evidence>
<dbReference type="OrthoDB" id="9775474at2"/>
<evidence type="ECO:0000256" key="1">
    <source>
        <dbReference type="ARBA" id="ARBA00004651"/>
    </source>
</evidence>
<proteinExistence type="predicted"/>
<keyword evidence="10" id="KW-1185">Reference proteome</keyword>
<gene>
    <name evidence="9" type="ORF">CH341_27065</name>
</gene>
<evidence type="ECO:0000259" key="8">
    <source>
        <dbReference type="Pfam" id="PF12704"/>
    </source>
</evidence>
<evidence type="ECO:0000313" key="10">
    <source>
        <dbReference type="Proteomes" id="UP000249130"/>
    </source>
</evidence>
<dbReference type="InterPro" id="IPR051125">
    <property type="entry name" value="ABC-4/HrtB_transporter"/>
</dbReference>
<accession>A0A327KJG6</accession>
<feature type="transmembrane region" description="Helical" evidence="6">
    <location>
        <begin position="351"/>
        <end position="375"/>
    </location>
</feature>
<name>A0A327KJG6_9BRAD</name>
<keyword evidence="5 6" id="KW-0472">Membrane</keyword>
<keyword evidence="4 6" id="KW-1133">Transmembrane helix</keyword>
<feature type="domain" description="MacB-like periplasmic core" evidence="8">
    <location>
        <begin position="21"/>
        <end position="229"/>
    </location>
</feature>
<feature type="transmembrane region" description="Helical" evidence="6">
    <location>
        <begin position="257"/>
        <end position="284"/>
    </location>
</feature>
<protein>
    <submittedName>
        <fullName evidence="9">ABC transporter permease</fullName>
    </submittedName>
</protein>
<feature type="transmembrane region" description="Helical" evidence="6">
    <location>
        <begin position="304"/>
        <end position="331"/>
    </location>
</feature>
<evidence type="ECO:0000256" key="5">
    <source>
        <dbReference type="ARBA" id="ARBA00023136"/>
    </source>
</evidence>
<evidence type="ECO:0000256" key="4">
    <source>
        <dbReference type="ARBA" id="ARBA00022989"/>
    </source>
</evidence>
<evidence type="ECO:0000256" key="2">
    <source>
        <dbReference type="ARBA" id="ARBA00022475"/>
    </source>
</evidence>
<dbReference type="Proteomes" id="UP000249130">
    <property type="component" value="Unassembled WGS sequence"/>
</dbReference>
<keyword evidence="3 6" id="KW-0812">Transmembrane</keyword>
<dbReference type="PANTHER" id="PTHR43738">
    <property type="entry name" value="ABC TRANSPORTER, MEMBRANE PROTEIN"/>
    <property type="match status" value="1"/>
</dbReference>
<sequence length="386" mass="42470">MNDFLLVRKNLFRKKLRAILMIVSILIAFAIFGVLAAFERAFNAGEDVSEADRLVVVNKINFTQPLPIAYFNRIAAVEGVRQVTFANWFGGYYQDPKNFVIVMAVEPETYLKVTGTDFAFTPEMTQAFVRNRTGTLVGRALAEKWGWKVGDRIPISSSIFSQKNGTHTWDVTIVGIFDKNKPQADTNLMFIQYPYFDETRSFGKDTIGWLVLKTASSAVNDQVIKTIDQMFANSSWETATDTEKAFNKAFVAQLGNIALIVTLVVGAAFVTILMIVGNTMVMAIRERTREIAVLKTLGFSGARVLRLVLGETLLLAVIGGTLGLGLATLATLLMRQSLSMFVPGLRMSPEIVLTAVGFMILLGLATGLVPALNAFRLKIVEAMGRG</sequence>
<evidence type="ECO:0000256" key="3">
    <source>
        <dbReference type="ARBA" id="ARBA00022692"/>
    </source>
</evidence>
<evidence type="ECO:0000259" key="7">
    <source>
        <dbReference type="Pfam" id="PF02687"/>
    </source>
</evidence>
<dbReference type="AlphaFoldDB" id="A0A327KJG6"/>
<evidence type="ECO:0000256" key="6">
    <source>
        <dbReference type="SAM" id="Phobius"/>
    </source>
</evidence>
<keyword evidence="2" id="KW-1003">Cell membrane</keyword>
<organism evidence="9 10">
    <name type="scientific">Rhodoplanes roseus</name>
    <dbReference type="NCBI Taxonomy" id="29409"/>
    <lineage>
        <taxon>Bacteria</taxon>
        <taxon>Pseudomonadati</taxon>
        <taxon>Pseudomonadota</taxon>
        <taxon>Alphaproteobacteria</taxon>
        <taxon>Hyphomicrobiales</taxon>
        <taxon>Nitrobacteraceae</taxon>
        <taxon>Rhodoplanes</taxon>
    </lineage>
</organism>
<feature type="domain" description="ABC3 transporter permease C-terminal" evidence="7">
    <location>
        <begin position="265"/>
        <end position="378"/>
    </location>
</feature>
<dbReference type="EMBL" id="NPEX01000329">
    <property type="protein sequence ID" value="RAI38859.1"/>
    <property type="molecule type" value="Genomic_DNA"/>
</dbReference>
<reference evidence="9 10" key="1">
    <citation type="submission" date="2017-07" db="EMBL/GenBank/DDBJ databases">
        <title>Draft Genome Sequences of Select Purple Nonsulfur Bacteria.</title>
        <authorList>
            <person name="Lasarre B."/>
            <person name="Mckinlay J.B."/>
        </authorList>
    </citation>
    <scope>NUCLEOTIDE SEQUENCE [LARGE SCALE GENOMIC DNA]</scope>
    <source>
        <strain evidence="9 10">DSM 5909</strain>
    </source>
</reference>